<keyword evidence="3" id="KW-1185">Reference proteome</keyword>
<evidence type="ECO:0000256" key="1">
    <source>
        <dbReference type="SAM" id="MobiDB-lite"/>
    </source>
</evidence>
<gene>
    <name evidence="2" type="ORF">TWF718_009700</name>
</gene>
<reference evidence="2 3" key="1">
    <citation type="submission" date="2019-10" db="EMBL/GenBank/DDBJ databases">
        <authorList>
            <person name="Palmer J.M."/>
        </authorList>
    </citation>
    <scope>NUCLEOTIDE SEQUENCE [LARGE SCALE GENOMIC DNA]</scope>
    <source>
        <strain evidence="2 3">TWF718</strain>
    </source>
</reference>
<feature type="region of interest" description="Disordered" evidence="1">
    <location>
        <begin position="13"/>
        <end position="52"/>
    </location>
</feature>
<accession>A0AAN8RBN5</accession>
<evidence type="ECO:0000313" key="3">
    <source>
        <dbReference type="Proteomes" id="UP001313282"/>
    </source>
</evidence>
<organism evidence="2 3">
    <name type="scientific">Orbilia javanica</name>
    <dbReference type="NCBI Taxonomy" id="47235"/>
    <lineage>
        <taxon>Eukaryota</taxon>
        <taxon>Fungi</taxon>
        <taxon>Dikarya</taxon>
        <taxon>Ascomycota</taxon>
        <taxon>Pezizomycotina</taxon>
        <taxon>Orbiliomycetes</taxon>
        <taxon>Orbiliales</taxon>
        <taxon>Orbiliaceae</taxon>
        <taxon>Orbilia</taxon>
    </lineage>
</organism>
<dbReference type="Proteomes" id="UP001313282">
    <property type="component" value="Unassembled WGS sequence"/>
</dbReference>
<comment type="caution">
    <text evidence="2">The sequence shown here is derived from an EMBL/GenBank/DDBJ whole genome shotgun (WGS) entry which is preliminary data.</text>
</comment>
<proteinExistence type="predicted"/>
<sequence>MLIRSQEHLRNFGEDTTKYFPPSSSTDGNDDELVLSDNDEVAPPSYNEVPHLPRATADLSTATTGPSPGSNGLAESTLNLACVIRLNPLFQFIKKHFRLRNPLNSYATTNVDDVAAALLQAKSGFDEKWYYQLRRRKGPRRPGVAQKKRTNRPLLQRELKALLPDSRKYLAKPDLRAKA</sequence>
<evidence type="ECO:0000313" key="2">
    <source>
        <dbReference type="EMBL" id="KAK6336912.1"/>
    </source>
</evidence>
<dbReference type="AlphaFoldDB" id="A0AAN8RBN5"/>
<feature type="compositionally biased region" description="Acidic residues" evidence="1">
    <location>
        <begin position="28"/>
        <end position="40"/>
    </location>
</feature>
<name>A0AAN8RBN5_9PEZI</name>
<dbReference type="EMBL" id="JAVHNR010000007">
    <property type="protein sequence ID" value="KAK6336912.1"/>
    <property type="molecule type" value="Genomic_DNA"/>
</dbReference>
<protein>
    <submittedName>
        <fullName evidence="2">Uncharacterized protein</fullName>
    </submittedName>
</protein>